<name>A0A2G2VTM8_CAPBA</name>
<comment type="pathway">
    <text evidence="4">Nitrogen metabolism.</text>
</comment>
<keyword evidence="10" id="KW-0315">Glutamine amidotransferase</keyword>
<keyword evidence="13" id="KW-0411">Iron-sulfur</keyword>
<dbReference type="InterPro" id="IPR017932">
    <property type="entry name" value="GATase_2_dom"/>
</dbReference>
<evidence type="ECO:0000256" key="12">
    <source>
        <dbReference type="ARBA" id="ARBA00023004"/>
    </source>
</evidence>
<dbReference type="EMBL" id="MLFT02000010">
    <property type="protein sequence ID" value="PHT36321.1"/>
    <property type="molecule type" value="Genomic_DNA"/>
</dbReference>
<evidence type="ECO:0000256" key="8">
    <source>
        <dbReference type="ARBA" id="ARBA00022643"/>
    </source>
</evidence>
<keyword evidence="11" id="KW-0560">Oxidoreductase</keyword>
<keyword evidence="6" id="KW-0028">Amino-acid biosynthesis</keyword>
<evidence type="ECO:0000256" key="13">
    <source>
        <dbReference type="ARBA" id="ARBA00023014"/>
    </source>
</evidence>
<dbReference type="GO" id="GO:0016040">
    <property type="term" value="F:glutamate synthase (NADH) activity"/>
    <property type="evidence" value="ECO:0007669"/>
    <property type="project" value="TreeGrafter"/>
</dbReference>
<evidence type="ECO:0000256" key="18">
    <source>
        <dbReference type="SAM" id="MobiDB-lite"/>
    </source>
</evidence>
<keyword evidence="12" id="KW-0408">Iron</keyword>
<dbReference type="GO" id="GO:0019676">
    <property type="term" value="P:ammonia assimilation cycle"/>
    <property type="evidence" value="ECO:0007669"/>
    <property type="project" value="TreeGrafter"/>
</dbReference>
<evidence type="ECO:0000256" key="6">
    <source>
        <dbReference type="ARBA" id="ARBA00022605"/>
    </source>
</evidence>
<reference evidence="20 21" key="1">
    <citation type="journal article" date="2017" name="Genome Biol.">
        <title>New reference genome sequences of hot pepper reveal the massive evolution of plant disease-resistance genes by retroduplication.</title>
        <authorList>
            <person name="Kim S."/>
            <person name="Park J."/>
            <person name="Yeom S.I."/>
            <person name="Kim Y.M."/>
            <person name="Seo E."/>
            <person name="Kim K.T."/>
            <person name="Kim M.S."/>
            <person name="Lee J.M."/>
            <person name="Cheong K."/>
            <person name="Shin H.S."/>
            <person name="Kim S.B."/>
            <person name="Han K."/>
            <person name="Lee J."/>
            <person name="Park M."/>
            <person name="Lee H.A."/>
            <person name="Lee H.Y."/>
            <person name="Lee Y."/>
            <person name="Oh S."/>
            <person name="Lee J.H."/>
            <person name="Choi E."/>
            <person name="Choi E."/>
            <person name="Lee S.E."/>
            <person name="Jeon J."/>
            <person name="Kim H."/>
            <person name="Choi G."/>
            <person name="Song H."/>
            <person name="Lee J."/>
            <person name="Lee S.C."/>
            <person name="Kwon J.K."/>
            <person name="Lee H.Y."/>
            <person name="Koo N."/>
            <person name="Hong Y."/>
            <person name="Kim R.W."/>
            <person name="Kang W.H."/>
            <person name="Huh J.H."/>
            <person name="Kang B.C."/>
            <person name="Yang T.J."/>
            <person name="Lee Y.H."/>
            <person name="Bennetzen J.L."/>
            <person name="Choi D."/>
        </authorList>
    </citation>
    <scope>NUCLEOTIDE SEQUENCE [LARGE SCALE GENOMIC DNA]</scope>
    <source>
        <strain evidence="21">cv. PBC81</strain>
    </source>
</reference>
<comment type="caution">
    <text evidence="20">The sequence shown here is derived from an EMBL/GenBank/DDBJ whole genome shotgun (WGS) entry which is preliminary data.</text>
</comment>
<comment type="cofactor">
    <cofactor evidence="1">
        <name>FMN</name>
        <dbReference type="ChEBI" id="CHEBI:58210"/>
    </cofactor>
</comment>
<dbReference type="GO" id="GO:0006537">
    <property type="term" value="P:glutamate biosynthetic process"/>
    <property type="evidence" value="ECO:0007669"/>
    <property type="project" value="UniProtKB-KW"/>
</dbReference>
<evidence type="ECO:0000256" key="11">
    <source>
        <dbReference type="ARBA" id="ARBA00023002"/>
    </source>
</evidence>
<evidence type="ECO:0000256" key="15">
    <source>
        <dbReference type="ARBA" id="ARBA00023291"/>
    </source>
</evidence>
<keyword evidence="14" id="KW-0314">Glutamate biosynthesis</keyword>
<dbReference type="GO" id="GO:0016041">
    <property type="term" value="F:glutamate synthase (ferredoxin) activity"/>
    <property type="evidence" value="ECO:0007669"/>
    <property type="project" value="UniProtKB-EC"/>
</dbReference>
<dbReference type="PANTHER" id="PTHR11938:SF133">
    <property type="entry name" value="GLUTAMATE SYNTHASE (NADH)"/>
    <property type="match status" value="1"/>
</dbReference>
<organism evidence="20 21">
    <name type="scientific">Capsicum baccatum</name>
    <name type="common">Peruvian pepper</name>
    <dbReference type="NCBI Taxonomy" id="33114"/>
    <lineage>
        <taxon>Eukaryota</taxon>
        <taxon>Viridiplantae</taxon>
        <taxon>Streptophyta</taxon>
        <taxon>Embryophyta</taxon>
        <taxon>Tracheophyta</taxon>
        <taxon>Spermatophyta</taxon>
        <taxon>Magnoliopsida</taxon>
        <taxon>eudicotyledons</taxon>
        <taxon>Gunneridae</taxon>
        <taxon>Pentapetalae</taxon>
        <taxon>asterids</taxon>
        <taxon>lamiids</taxon>
        <taxon>Solanales</taxon>
        <taxon>Solanaceae</taxon>
        <taxon>Solanoideae</taxon>
        <taxon>Capsiceae</taxon>
        <taxon>Capsicum</taxon>
    </lineage>
</organism>
<keyword evidence="7" id="KW-0285">Flavoprotein</keyword>
<evidence type="ECO:0000313" key="20">
    <source>
        <dbReference type="EMBL" id="PHT36321.1"/>
    </source>
</evidence>
<dbReference type="EC" id="1.4.7.1" evidence="17"/>
<proteinExistence type="inferred from homology"/>
<dbReference type="GO" id="GO:0046872">
    <property type="term" value="F:metal ion binding"/>
    <property type="evidence" value="ECO:0007669"/>
    <property type="project" value="UniProtKB-KW"/>
</dbReference>
<dbReference type="SUPFAM" id="SSF56235">
    <property type="entry name" value="N-terminal nucleophile aminohydrolases (Ntn hydrolases)"/>
    <property type="match status" value="1"/>
</dbReference>
<evidence type="ECO:0000256" key="9">
    <source>
        <dbReference type="ARBA" id="ARBA00022723"/>
    </source>
</evidence>
<dbReference type="STRING" id="33114.A0A2G2VTM8"/>
<keyword evidence="15" id="KW-0003">3Fe-4S</keyword>
<evidence type="ECO:0000256" key="2">
    <source>
        <dbReference type="ARBA" id="ARBA00001927"/>
    </source>
</evidence>
<feature type="compositionally biased region" description="Basic and acidic residues" evidence="18">
    <location>
        <begin position="101"/>
        <end position="111"/>
    </location>
</feature>
<comment type="similarity">
    <text evidence="5">Belongs to the glutamate synthase family.</text>
</comment>
<dbReference type="AlphaFoldDB" id="A0A2G2VTM8"/>
<comment type="pathway">
    <text evidence="3">Energy metabolism; nitrogen metabolism.</text>
</comment>
<dbReference type="InterPro" id="IPR050711">
    <property type="entry name" value="ET-N_metabolism_enzyme"/>
</dbReference>
<dbReference type="InterPro" id="IPR029055">
    <property type="entry name" value="Ntn_hydrolases_N"/>
</dbReference>
<protein>
    <recommendedName>
        <fullName evidence="17">glutamate synthase (ferredoxin)</fullName>
        <ecNumber evidence="17">1.4.7.1</ecNumber>
    </recommendedName>
</protein>
<dbReference type="PANTHER" id="PTHR11938">
    <property type="entry name" value="FAD NADPH DEHYDROGENASE/OXIDOREDUCTASE"/>
    <property type="match status" value="1"/>
</dbReference>
<evidence type="ECO:0000256" key="10">
    <source>
        <dbReference type="ARBA" id="ARBA00022962"/>
    </source>
</evidence>
<evidence type="ECO:0000256" key="3">
    <source>
        <dbReference type="ARBA" id="ARBA00004802"/>
    </source>
</evidence>
<dbReference type="Gene3D" id="3.60.20.10">
    <property type="entry name" value="Glutamine Phosphoribosylpyrophosphate, subunit 1, domain 1"/>
    <property type="match status" value="1"/>
</dbReference>
<dbReference type="Pfam" id="PF00310">
    <property type="entry name" value="GATase_2"/>
    <property type="match status" value="1"/>
</dbReference>
<evidence type="ECO:0000256" key="5">
    <source>
        <dbReference type="ARBA" id="ARBA00009716"/>
    </source>
</evidence>
<evidence type="ECO:0000259" key="19">
    <source>
        <dbReference type="Pfam" id="PF00310"/>
    </source>
</evidence>
<keyword evidence="8" id="KW-0288">FMN</keyword>
<evidence type="ECO:0000256" key="17">
    <source>
        <dbReference type="ARBA" id="ARBA00039085"/>
    </source>
</evidence>
<evidence type="ECO:0000256" key="4">
    <source>
        <dbReference type="ARBA" id="ARBA00004909"/>
    </source>
</evidence>
<sequence>MTIRNLTGGVMRWYRVGLLDNDHFHLVGLRNALDANLVHSRFSTNTFSIWDHAQPMRVLGHNGEINTLQGNVNCEIKELIVVTADLKFLFNVTRVELKRTYEENDIDRTDSNMDASTDAVEVAGEESPTK</sequence>
<feature type="region of interest" description="Disordered" evidence="18">
    <location>
        <begin position="101"/>
        <end position="130"/>
    </location>
</feature>
<dbReference type="GO" id="GO:0051538">
    <property type="term" value="F:3 iron, 4 sulfur cluster binding"/>
    <property type="evidence" value="ECO:0007669"/>
    <property type="project" value="UniProtKB-KW"/>
</dbReference>
<comment type="pathway">
    <text evidence="16">Amino-acid biosynthesis; L-glutamate biosynthesis via GLT pathway; L-glutamate from 2-oxoglutarate and L-glutamine (ferredoxin route): step 1/1.</text>
</comment>
<comment type="cofactor">
    <cofactor evidence="2">
        <name>[3Fe-4S] cluster</name>
        <dbReference type="ChEBI" id="CHEBI:21137"/>
    </cofactor>
</comment>
<evidence type="ECO:0000256" key="16">
    <source>
        <dbReference type="ARBA" id="ARBA00037928"/>
    </source>
</evidence>
<accession>A0A2G2VTM8</accession>
<evidence type="ECO:0000256" key="14">
    <source>
        <dbReference type="ARBA" id="ARBA00023164"/>
    </source>
</evidence>
<gene>
    <name evidence="20" type="ORF">CQW23_24021</name>
</gene>
<keyword evidence="9" id="KW-0479">Metal-binding</keyword>
<evidence type="ECO:0000313" key="21">
    <source>
        <dbReference type="Proteomes" id="UP000224567"/>
    </source>
</evidence>
<feature type="domain" description="Glutamine amidotransferase type-2" evidence="19">
    <location>
        <begin position="36"/>
        <end position="75"/>
    </location>
</feature>
<evidence type="ECO:0000256" key="7">
    <source>
        <dbReference type="ARBA" id="ARBA00022630"/>
    </source>
</evidence>
<evidence type="ECO:0000256" key="1">
    <source>
        <dbReference type="ARBA" id="ARBA00001917"/>
    </source>
</evidence>
<reference evidence="21" key="2">
    <citation type="journal article" date="2017" name="J. Anim. Genet.">
        <title>Multiple reference genome sequences of hot pepper reveal the massive evolution of plant disease resistance genes by retroduplication.</title>
        <authorList>
            <person name="Kim S."/>
            <person name="Park J."/>
            <person name="Yeom S.-I."/>
            <person name="Kim Y.-M."/>
            <person name="Seo E."/>
            <person name="Kim K.-T."/>
            <person name="Kim M.-S."/>
            <person name="Lee J.M."/>
            <person name="Cheong K."/>
            <person name="Shin H.-S."/>
            <person name="Kim S.-B."/>
            <person name="Han K."/>
            <person name="Lee J."/>
            <person name="Park M."/>
            <person name="Lee H.-A."/>
            <person name="Lee H.-Y."/>
            <person name="Lee Y."/>
            <person name="Oh S."/>
            <person name="Lee J.H."/>
            <person name="Choi E."/>
            <person name="Choi E."/>
            <person name="Lee S.E."/>
            <person name="Jeon J."/>
            <person name="Kim H."/>
            <person name="Choi G."/>
            <person name="Song H."/>
            <person name="Lee J."/>
            <person name="Lee S.-C."/>
            <person name="Kwon J.-K."/>
            <person name="Lee H.-Y."/>
            <person name="Koo N."/>
            <person name="Hong Y."/>
            <person name="Kim R.W."/>
            <person name="Kang W.-H."/>
            <person name="Huh J.H."/>
            <person name="Kang B.-C."/>
            <person name="Yang T.-J."/>
            <person name="Lee Y.-H."/>
            <person name="Bennetzen J.L."/>
            <person name="Choi D."/>
        </authorList>
    </citation>
    <scope>NUCLEOTIDE SEQUENCE [LARGE SCALE GENOMIC DNA]</scope>
    <source>
        <strain evidence="21">cv. PBC81</strain>
    </source>
</reference>
<keyword evidence="21" id="KW-1185">Reference proteome</keyword>
<dbReference type="OrthoDB" id="1748433at2759"/>
<dbReference type="Proteomes" id="UP000224567">
    <property type="component" value="Unassembled WGS sequence"/>
</dbReference>